<gene>
    <name evidence="1" type="ORF">CDO52_01170</name>
</gene>
<accession>A0A223S0E2</accession>
<name>A0A223S0E2_9ACTN</name>
<sequence>MSTLKTWTVTSLRKLETWARYHNTTVTTVEEAWDHITHQAETLSRDGVRFRCTYREQMPPGIALKRRAHTYTVTLFHGPGGASCYHVRKVTPDLGAGGDPAHLAELVAAAEIQRQRRPVCGATAENLTVLTTERTYPTDCPAQVRLR</sequence>
<proteinExistence type="predicted"/>
<dbReference type="KEGG" id="ngv:CDO52_01170"/>
<dbReference type="OrthoDB" id="3427607at2"/>
<evidence type="ECO:0000313" key="2">
    <source>
        <dbReference type="Proteomes" id="UP000215005"/>
    </source>
</evidence>
<protein>
    <submittedName>
        <fullName evidence="1">Uncharacterized protein</fullName>
    </submittedName>
</protein>
<dbReference type="Proteomes" id="UP000215005">
    <property type="component" value="Chromosome"/>
</dbReference>
<keyword evidence="2" id="KW-1185">Reference proteome</keyword>
<organism evidence="1 2">
    <name type="scientific">Nocardiopsis gilva YIM 90087</name>
    <dbReference type="NCBI Taxonomy" id="1235441"/>
    <lineage>
        <taxon>Bacteria</taxon>
        <taxon>Bacillati</taxon>
        <taxon>Actinomycetota</taxon>
        <taxon>Actinomycetes</taxon>
        <taxon>Streptosporangiales</taxon>
        <taxon>Nocardiopsidaceae</taxon>
        <taxon>Nocardiopsis</taxon>
    </lineage>
</organism>
<dbReference type="AlphaFoldDB" id="A0A223S0E2"/>
<dbReference type="EMBL" id="CP022753">
    <property type="protein sequence ID" value="ASU81586.1"/>
    <property type="molecule type" value="Genomic_DNA"/>
</dbReference>
<reference evidence="1 2" key="1">
    <citation type="submission" date="2017-08" db="EMBL/GenBank/DDBJ databases">
        <title>The complete genome sequence of Nocardiopsis gilva YIM 90087.</title>
        <authorList>
            <person name="Yin M."/>
            <person name="Tang S."/>
        </authorList>
    </citation>
    <scope>NUCLEOTIDE SEQUENCE [LARGE SCALE GENOMIC DNA]</scope>
    <source>
        <strain evidence="1 2">YIM 90087</strain>
    </source>
</reference>
<dbReference type="RefSeq" id="WP_017619593.1">
    <property type="nucleotide sequence ID" value="NZ_ANBG01000250.1"/>
</dbReference>
<evidence type="ECO:0000313" key="1">
    <source>
        <dbReference type="EMBL" id="ASU81586.1"/>
    </source>
</evidence>